<feature type="transmembrane region" description="Helical" evidence="1">
    <location>
        <begin position="7"/>
        <end position="27"/>
    </location>
</feature>
<gene>
    <name evidence="2" type="ORF">L21SP5_01215</name>
</gene>
<evidence type="ECO:0000313" key="2">
    <source>
        <dbReference type="EMBL" id="ALO14870.1"/>
    </source>
</evidence>
<dbReference type="GO" id="GO:0004190">
    <property type="term" value="F:aspartic-type endopeptidase activity"/>
    <property type="evidence" value="ECO:0007669"/>
    <property type="project" value="InterPro"/>
</dbReference>
<keyword evidence="2" id="KW-0449">Lipoprotein</keyword>
<name>A0A0S2HY25_9BACT</name>
<feature type="transmembrane region" description="Helical" evidence="1">
    <location>
        <begin position="33"/>
        <end position="53"/>
    </location>
</feature>
<evidence type="ECO:0000313" key="3">
    <source>
        <dbReference type="Proteomes" id="UP000064893"/>
    </source>
</evidence>
<evidence type="ECO:0000256" key="1">
    <source>
        <dbReference type="SAM" id="Phobius"/>
    </source>
</evidence>
<reference evidence="2 3" key="1">
    <citation type="submission" date="2015-11" db="EMBL/GenBank/DDBJ databases">
        <title>Description and complete genome sequence of a novel strain predominating in hypersaline microbial mats and representing a new family of the Bacteriodetes phylum.</title>
        <authorList>
            <person name="Spring S."/>
            <person name="Bunk B."/>
            <person name="Sproer C."/>
            <person name="Klenk H.-P."/>
        </authorList>
    </citation>
    <scope>NUCLEOTIDE SEQUENCE [LARGE SCALE GENOMIC DNA]</scope>
    <source>
        <strain evidence="2 3">L21-Spi-D4</strain>
    </source>
</reference>
<dbReference type="EMBL" id="CP013118">
    <property type="protein sequence ID" value="ALO14870.1"/>
    <property type="molecule type" value="Genomic_DNA"/>
</dbReference>
<keyword evidence="1" id="KW-1133">Transmembrane helix</keyword>
<dbReference type="GO" id="GO:0016020">
    <property type="term" value="C:membrane"/>
    <property type="evidence" value="ECO:0007669"/>
    <property type="project" value="InterPro"/>
</dbReference>
<dbReference type="STRING" id="1307839.L21SP5_01215"/>
<feature type="transmembrane region" description="Helical" evidence="1">
    <location>
        <begin position="124"/>
        <end position="145"/>
    </location>
</feature>
<keyword evidence="1" id="KW-0472">Membrane</keyword>
<sequence>MRYLRNFGVFAGAWMAAMLVFTIAYGVKNASLAVLYFSVPAIVLGVVGALMTAGEKLYKADRRISWIWIIMLLGLDQAIKIYLFGLDWQTISIPIIDPVFYFDPSHNTAGSYLWVLLGLENVKTLPHVLFVSVLAFLLFEYWRFYTTKRPISFWGKGFVQLFLVGALANVVDNIFHGGSLDYITIRPFYTFDLKDMFITMAELFVLIEVIDQKLYKTSKDIKGFNWQFIKSDVRSWFIKNK</sequence>
<protein>
    <submittedName>
        <fullName evidence="2">Lipoprotein signal peptidase</fullName>
    </submittedName>
</protein>
<dbReference type="OrthoDB" id="1653128at2"/>
<dbReference type="Pfam" id="PF01252">
    <property type="entry name" value="Peptidase_A8"/>
    <property type="match status" value="1"/>
</dbReference>
<dbReference type="RefSeq" id="WP_057952383.1">
    <property type="nucleotide sequence ID" value="NZ_CP013118.1"/>
</dbReference>
<organism evidence="2 3">
    <name type="scientific">Salinivirga cyanobacteriivorans</name>
    <dbReference type="NCBI Taxonomy" id="1307839"/>
    <lineage>
        <taxon>Bacteria</taxon>
        <taxon>Pseudomonadati</taxon>
        <taxon>Bacteroidota</taxon>
        <taxon>Bacteroidia</taxon>
        <taxon>Bacteroidales</taxon>
        <taxon>Salinivirgaceae</taxon>
        <taxon>Salinivirga</taxon>
    </lineage>
</organism>
<proteinExistence type="predicted"/>
<dbReference type="GO" id="GO:0006508">
    <property type="term" value="P:proteolysis"/>
    <property type="evidence" value="ECO:0007669"/>
    <property type="project" value="InterPro"/>
</dbReference>
<dbReference type="Proteomes" id="UP000064893">
    <property type="component" value="Chromosome"/>
</dbReference>
<accession>A0A0S2HY25</accession>
<feature type="transmembrane region" description="Helical" evidence="1">
    <location>
        <begin position="65"/>
        <end position="84"/>
    </location>
</feature>
<keyword evidence="1" id="KW-0812">Transmembrane</keyword>
<dbReference type="KEGG" id="blq:L21SP5_01215"/>
<dbReference type="InterPro" id="IPR001872">
    <property type="entry name" value="Peptidase_A8"/>
</dbReference>
<keyword evidence="3" id="KW-1185">Reference proteome</keyword>
<dbReference type="AlphaFoldDB" id="A0A0S2HY25"/>